<dbReference type="Proteomes" id="UP000321353">
    <property type="component" value="Chromosome"/>
</dbReference>
<keyword evidence="1" id="KW-0238">DNA-binding</keyword>
<dbReference type="PRINTS" id="PR00038">
    <property type="entry name" value="HTHLUXR"/>
</dbReference>
<dbReference type="CDD" id="cd06170">
    <property type="entry name" value="LuxR_C_like"/>
    <property type="match status" value="1"/>
</dbReference>
<name>A0A5B9MJ15_9BACT</name>
<dbReference type="RefSeq" id="WP_199773735.1">
    <property type="nucleotide sequence ID" value="NZ_CP036264.1"/>
</dbReference>
<accession>A0A5B9MJ15</accession>
<dbReference type="PROSITE" id="PS50043">
    <property type="entry name" value="HTH_LUXR_2"/>
    <property type="match status" value="1"/>
</dbReference>
<sequence>MESQKRLIVFHRNRLFRDCLATFLDNEKNYDVSPYDHDPHDHDADDWKNRLLESGADILLLDVNLAGGLAVEVTRMFYELAGGTKIILLVPDEHDYLSACMAMGVHGCVLERSSLSDLREAIHRVLSGDKFCSPDFVASMFAEIQRLSKPTAWVPPSLPDEPRLTSREIEVMELLNQRKSNKEIASKLCVSLFTVKNHVRNILEKLDVDNRMEAVDVARKRLDLAPPMEVKRQR</sequence>
<dbReference type="InterPro" id="IPR039420">
    <property type="entry name" value="WalR-like"/>
</dbReference>
<evidence type="ECO:0000256" key="1">
    <source>
        <dbReference type="ARBA" id="ARBA00023125"/>
    </source>
</evidence>
<proteinExistence type="predicted"/>
<dbReference type="AlphaFoldDB" id="A0A5B9MJ15"/>
<evidence type="ECO:0000313" key="4">
    <source>
        <dbReference type="Proteomes" id="UP000321353"/>
    </source>
</evidence>
<dbReference type="PANTHER" id="PTHR43214">
    <property type="entry name" value="TWO-COMPONENT RESPONSE REGULATOR"/>
    <property type="match status" value="1"/>
</dbReference>
<keyword evidence="4" id="KW-1185">Reference proteome</keyword>
<dbReference type="InterPro" id="IPR000792">
    <property type="entry name" value="Tscrpt_reg_LuxR_C"/>
</dbReference>
<dbReference type="Pfam" id="PF00196">
    <property type="entry name" value="GerE"/>
    <property type="match status" value="1"/>
</dbReference>
<evidence type="ECO:0000259" key="2">
    <source>
        <dbReference type="PROSITE" id="PS50043"/>
    </source>
</evidence>
<gene>
    <name evidence="3" type="primary">degU_3</name>
    <name evidence="3" type="ORF">Mal15_53280</name>
</gene>
<dbReference type="EMBL" id="CP036264">
    <property type="protein sequence ID" value="QEG01252.1"/>
    <property type="molecule type" value="Genomic_DNA"/>
</dbReference>
<dbReference type="SUPFAM" id="SSF52172">
    <property type="entry name" value="CheY-like"/>
    <property type="match status" value="1"/>
</dbReference>
<dbReference type="InterPro" id="IPR016032">
    <property type="entry name" value="Sig_transdc_resp-reg_C-effctor"/>
</dbReference>
<protein>
    <submittedName>
        <fullName evidence="3">Transcriptional regulatory protein DegU</fullName>
    </submittedName>
</protein>
<reference evidence="3 4" key="1">
    <citation type="submission" date="2019-02" db="EMBL/GenBank/DDBJ databases">
        <title>Planctomycetal bacteria perform biofilm scaping via a novel small molecule.</title>
        <authorList>
            <person name="Jeske O."/>
            <person name="Boedeker C."/>
            <person name="Wiegand S."/>
            <person name="Breitling P."/>
            <person name="Kallscheuer N."/>
            <person name="Jogler M."/>
            <person name="Rohde M."/>
            <person name="Petersen J."/>
            <person name="Medema M.H."/>
            <person name="Surup F."/>
            <person name="Jogler C."/>
        </authorList>
    </citation>
    <scope>NUCLEOTIDE SEQUENCE [LARGE SCALE GENOMIC DNA]</scope>
    <source>
        <strain evidence="3 4">Mal15</strain>
    </source>
</reference>
<evidence type="ECO:0000313" key="3">
    <source>
        <dbReference type="EMBL" id="QEG01252.1"/>
    </source>
</evidence>
<dbReference type="SMART" id="SM00421">
    <property type="entry name" value="HTH_LUXR"/>
    <property type="match status" value="1"/>
</dbReference>
<dbReference type="KEGG" id="smam:Mal15_53280"/>
<feature type="domain" description="HTH luxR-type" evidence="2">
    <location>
        <begin position="157"/>
        <end position="222"/>
    </location>
</feature>
<organism evidence="3 4">
    <name type="scientific">Stieleria maiorica</name>
    <dbReference type="NCBI Taxonomy" id="2795974"/>
    <lineage>
        <taxon>Bacteria</taxon>
        <taxon>Pseudomonadati</taxon>
        <taxon>Planctomycetota</taxon>
        <taxon>Planctomycetia</taxon>
        <taxon>Pirellulales</taxon>
        <taxon>Pirellulaceae</taxon>
        <taxon>Stieleria</taxon>
    </lineage>
</organism>
<dbReference type="GO" id="GO:0003677">
    <property type="term" value="F:DNA binding"/>
    <property type="evidence" value="ECO:0007669"/>
    <property type="project" value="UniProtKB-KW"/>
</dbReference>
<dbReference type="Gene3D" id="3.40.50.2300">
    <property type="match status" value="1"/>
</dbReference>
<dbReference type="GO" id="GO:0006355">
    <property type="term" value="P:regulation of DNA-templated transcription"/>
    <property type="evidence" value="ECO:0007669"/>
    <property type="project" value="InterPro"/>
</dbReference>
<dbReference type="InterPro" id="IPR011006">
    <property type="entry name" value="CheY-like_superfamily"/>
</dbReference>
<dbReference type="SUPFAM" id="SSF46894">
    <property type="entry name" value="C-terminal effector domain of the bipartite response regulators"/>
    <property type="match status" value="1"/>
</dbReference>